<dbReference type="CDD" id="cd00136">
    <property type="entry name" value="PDZ_canonical"/>
    <property type="match status" value="1"/>
</dbReference>
<dbReference type="Gene3D" id="2.30.42.10">
    <property type="match status" value="1"/>
</dbReference>
<gene>
    <name evidence="3" type="ORF">CTEN210_13169</name>
</gene>
<dbReference type="InterPro" id="IPR036034">
    <property type="entry name" value="PDZ_sf"/>
</dbReference>
<feature type="region of interest" description="Disordered" evidence="1">
    <location>
        <begin position="293"/>
        <end position="489"/>
    </location>
</feature>
<protein>
    <recommendedName>
        <fullName evidence="2">PDZ domain-containing protein</fullName>
    </recommendedName>
</protein>
<evidence type="ECO:0000313" key="4">
    <source>
        <dbReference type="Proteomes" id="UP001054902"/>
    </source>
</evidence>
<feature type="region of interest" description="Disordered" evidence="1">
    <location>
        <begin position="23"/>
        <end position="52"/>
    </location>
</feature>
<feature type="compositionally biased region" description="Acidic residues" evidence="1">
    <location>
        <begin position="828"/>
        <end position="843"/>
    </location>
</feature>
<dbReference type="SMART" id="SM00228">
    <property type="entry name" value="PDZ"/>
    <property type="match status" value="1"/>
</dbReference>
<proteinExistence type="predicted"/>
<feature type="compositionally biased region" description="Polar residues" evidence="1">
    <location>
        <begin position="27"/>
        <end position="49"/>
    </location>
</feature>
<name>A0AAD3D2U4_9STRA</name>
<feature type="compositionally biased region" description="Basic residues" evidence="1">
    <location>
        <begin position="848"/>
        <end position="868"/>
    </location>
</feature>
<feature type="compositionally biased region" description="Low complexity" evidence="1">
    <location>
        <begin position="422"/>
        <end position="437"/>
    </location>
</feature>
<feature type="compositionally biased region" description="Basic and acidic residues" evidence="1">
    <location>
        <begin position="673"/>
        <end position="687"/>
    </location>
</feature>
<feature type="compositionally biased region" description="Polar residues" evidence="1">
    <location>
        <begin position="444"/>
        <end position="463"/>
    </location>
</feature>
<feature type="compositionally biased region" description="Polar residues" evidence="1">
    <location>
        <begin position="801"/>
        <end position="824"/>
    </location>
</feature>
<feature type="region of interest" description="Disordered" evidence="1">
    <location>
        <begin position="795"/>
        <end position="886"/>
    </location>
</feature>
<feature type="region of interest" description="Disordered" evidence="1">
    <location>
        <begin position="608"/>
        <end position="699"/>
    </location>
</feature>
<organism evidence="3 4">
    <name type="scientific">Chaetoceros tenuissimus</name>
    <dbReference type="NCBI Taxonomy" id="426638"/>
    <lineage>
        <taxon>Eukaryota</taxon>
        <taxon>Sar</taxon>
        <taxon>Stramenopiles</taxon>
        <taxon>Ochrophyta</taxon>
        <taxon>Bacillariophyta</taxon>
        <taxon>Coscinodiscophyceae</taxon>
        <taxon>Chaetocerotophycidae</taxon>
        <taxon>Chaetocerotales</taxon>
        <taxon>Chaetocerotaceae</taxon>
        <taxon>Chaetoceros</taxon>
    </lineage>
</organism>
<sequence>MYGGAAVDNSNSYQYGSVDAPRLGSMDASSPNLSNRIHGLNNSMQQQPGPSYGKFNPNANQGMGTPTPATPIGMNNDGGTPGIKQTPSTNGLIRLTLKKPMGIVFEPMEDPHNPSQQRGVRICDLPRTGAAALSGMLQVGDELLSINHKPMSRLTFDDIMDFIIEADAENVDLLFRRPKKEKGRSTDGDAKASAVKWDVNVAPSHTTNDEGTVDDTVDDSPKRRGKNPSPGRRRPDNRDEESMYSGDETFYTEQTDYTEDTRPNRRRGRRNRKYASESFLDMLIDTVCAPMLGGGGDDSDDDMTYNSMDDQTYDSRETDYLEQKKKKWQESRKKNTERLKKSVEDEKRRKKAQMKSSRREDNRHAPVSFDAPPPPQINSGDDFPGSNAIPYSEPETPEILSMDNDDAMNMEGMANRLPPSPRRQGSGSPRRTSPSRRVGGGSPQRYQSPSRRGNSSPSKSTSPRKGPSSRFDPTGMGMDNNENIEPPLNVPFTEITYDDQVEEQVSVMESVGGPSLLLENLRSAAQMKRTVPDDLVERYGKDFKPELGLTRDESIQMNPDKFYRHAVKKLLQENEPEKLRLLEKLFDKYKGREQHLIRKLDARYAANKPEVEETKSEEKGKSESTDDEQYDGFRAFGGGGFSHSSSGDHGQSTTDGSDAWAPQNMHQFQSSNDRGDMSRGDQDDHSEFSGSEDYDSIDGTSPEVIAQVSELLNYVYGKTTVAGQIDRVSTIMRAYEGREAILLELLETKALLKANNDKGNLEDLPESLRNNPALEVNPSGSEIDVHHIHAKPAMSPVSHMTPATNEASTMQSQRSPERSTQQQYPMHDEEEDNVNPFDIDQDQEQAVGKKKKKGLFRGMFKKKDKNKKNSGGAFPTGKKGDALLNA</sequence>
<dbReference type="Proteomes" id="UP001054902">
    <property type="component" value="Unassembled WGS sequence"/>
</dbReference>
<comment type="caution">
    <text evidence="3">The sequence shown here is derived from an EMBL/GenBank/DDBJ whole genome shotgun (WGS) entry which is preliminary data.</text>
</comment>
<feature type="compositionally biased region" description="Low complexity" evidence="1">
    <location>
        <begin position="642"/>
        <end position="657"/>
    </location>
</feature>
<feature type="compositionally biased region" description="Basic and acidic residues" evidence="1">
    <location>
        <begin position="609"/>
        <end position="624"/>
    </location>
</feature>
<keyword evidence="4" id="KW-1185">Reference proteome</keyword>
<accession>A0AAD3D2U4</accession>
<dbReference type="InterPro" id="IPR001478">
    <property type="entry name" value="PDZ"/>
</dbReference>
<feature type="compositionally biased region" description="Basic residues" evidence="1">
    <location>
        <begin position="264"/>
        <end position="273"/>
    </location>
</feature>
<feature type="compositionally biased region" description="Basic and acidic residues" evidence="1">
    <location>
        <begin position="313"/>
        <end position="347"/>
    </location>
</feature>
<reference evidence="3 4" key="1">
    <citation type="journal article" date="2021" name="Sci. Rep.">
        <title>The genome of the diatom Chaetoceros tenuissimus carries an ancient integrated fragment of an extant virus.</title>
        <authorList>
            <person name="Hongo Y."/>
            <person name="Kimura K."/>
            <person name="Takaki Y."/>
            <person name="Yoshida Y."/>
            <person name="Baba S."/>
            <person name="Kobayashi G."/>
            <person name="Nagasaki K."/>
            <person name="Hano T."/>
            <person name="Tomaru Y."/>
        </authorList>
    </citation>
    <scope>NUCLEOTIDE SEQUENCE [LARGE SCALE GENOMIC DNA]</scope>
    <source>
        <strain evidence="3 4">NIES-3715</strain>
    </source>
</reference>
<dbReference type="SUPFAM" id="SSF50156">
    <property type="entry name" value="PDZ domain-like"/>
    <property type="match status" value="1"/>
</dbReference>
<dbReference type="Pfam" id="PF00595">
    <property type="entry name" value="PDZ"/>
    <property type="match status" value="1"/>
</dbReference>
<evidence type="ECO:0000256" key="1">
    <source>
        <dbReference type="SAM" id="MobiDB-lite"/>
    </source>
</evidence>
<evidence type="ECO:0000259" key="2">
    <source>
        <dbReference type="PROSITE" id="PS50106"/>
    </source>
</evidence>
<dbReference type="PROSITE" id="PS50106">
    <property type="entry name" value="PDZ"/>
    <property type="match status" value="1"/>
</dbReference>
<dbReference type="EMBL" id="BLLK01000055">
    <property type="protein sequence ID" value="GFH56693.1"/>
    <property type="molecule type" value="Genomic_DNA"/>
</dbReference>
<evidence type="ECO:0000313" key="3">
    <source>
        <dbReference type="EMBL" id="GFH56693.1"/>
    </source>
</evidence>
<feature type="region of interest" description="Disordered" evidence="1">
    <location>
        <begin position="179"/>
        <end position="273"/>
    </location>
</feature>
<feature type="domain" description="PDZ" evidence="2">
    <location>
        <begin position="82"/>
        <end position="178"/>
    </location>
</feature>
<dbReference type="AlphaFoldDB" id="A0AAD3D2U4"/>